<protein>
    <submittedName>
        <fullName evidence="4">Uncharacterized protein</fullName>
    </submittedName>
</protein>
<feature type="signal peptide" evidence="3">
    <location>
        <begin position="1"/>
        <end position="32"/>
    </location>
</feature>
<accession>A4X3I7</accession>
<dbReference type="AlphaFoldDB" id="A4X3I7"/>
<feature type="region of interest" description="Disordered" evidence="1">
    <location>
        <begin position="158"/>
        <end position="179"/>
    </location>
</feature>
<evidence type="ECO:0000313" key="5">
    <source>
        <dbReference type="Proteomes" id="UP000000235"/>
    </source>
</evidence>
<organism evidence="4 5">
    <name type="scientific">Salinispora tropica (strain ATCC BAA-916 / DSM 44818 / JCM 13857 / NBRC 105044 / CNB-440)</name>
    <dbReference type="NCBI Taxonomy" id="369723"/>
    <lineage>
        <taxon>Bacteria</taxon>
        <taxon>Bacillati</taxon>
        <taxon>Actinomycetota</taxon>
        <taxon>Actinomycetes</taxon>
        <taxon>Micromonosporales</taxon>
        <taxon>Micromonosporaceae</taxon>
        <taxon>Salinispora</taxon>
    </lineage>
</organism>
<evidence type="ECO:0000313" key="4">
    <source>
        <dbReference type="EMBL" id="ABP53437.1"/>
    </source>
</evidence>
<evidence type="ECO:0000256" key="2">
    <source>
        <dbReference type="SAM" id="Phobius"/>
    </source>
</evidence>
<dbReference type="STRING" id="369723.Strop_0960"/>
<keyword evidence="2" id="KW-1133">Transmembrane helix</keyword>
<name>A4X3I7_SALTO</name>
<dbReference type="KEGG" id="stp:Strop_0960"/>
<gene>
    <name evidence="4" type="ordered locus">Strop_0960</name>
</gene>
<keyword evidence="2" id="KW-0812">Transmembrane</keyword>
<dbReference type="EMBL" id="CP000667">
    <property type="protein sequence ID" value="ABP53437.1"/>
    <property type="molecule type" value="Genomic_DNA"/>
</dbReference>
<sequence length="342" mass="34017">MIMAVGRFTARLAAVCAGAGALLAFGASPALAAEDTVRVSAAGKFKAGSSAKGIAVEVRKRTEGCVQLQATLTLYLDSLRVDQVRVQVNAGGRWLPVELSAGRGGVATAATTPENPQLCKGKRVTLRYEVAFAADTADGELTVVGEAVSAAGRVVGRDSDSARVTGGSPSTAPPSAAAPVPTVAATEAATSAASTAVEAVTDPGGDADSAAATKSSGGSVFLYAGLAMVAVGVVLIVLLVRRFREDRSAPSGGAHPTGFGYSGPGPGRPPVVGRPATPGLYGSPSTQRPTPRRYGTHPDGSPPVSGGSAPSGSPPVPPVPGQRGPAAPASDAHTRFIPRLPD</sequence>
<keyword evidence="5" id="KW-1185">Reference proteome</keyword>
<proteinExistence type="predicted"/>
<evidence type="ECO:0000256" key="3">
    <source>
        <dbReference type="SAM" id="SignalP"/>
    </source>
</evidence>
<dbReference type="HOGENOM" id="CLU_705846_0_0_11"/>
<feature type="region of interest" description="Disordered" evidence="1">
    <location>
        <begin position="247"/>
        <end position="342"/>
    </location>
</feature>
<feature type="compositionally biased region" description="Low complexity" evidence="1">
    <location>
        <begin position="164"/>
        <end position="179"/>
    </location>
</feature>
<keyword evidence="2" id="KW-0472">Membrane</keyword>
<feature type="compositionally biased region" description="Low complexity" evidence="1">
    <location>
        <begin position="270"/>
        <end position="279"/>
    </location>
</feature>
<dbReference type="eggNOG" id="ENOG5031MDN">
    <property type="taxonomic scope" value="Bacteria"/>
</dbReference>
<keyword evidence="3" id="KW-0732">Signal</keyword>
<evidence type="ECO:0000256" key="1">
    <source>
        <dbReference type="SAM" id="MobiDB-lite"/>
    </source>
</evidence>
<dbReference type="Proteomes" id="UP000000235">
    <property type="component" value="Chromosome"/>
</dbReference>
<reference evidence="5" key="1">
    <citation type="journal article" date="2007" name="Proc. Natl. Acad. Sci. U.S.A.">
        <title>Genome sequencing reveals complex secondary metabolome in the marine actinomycete Salinispora tropica.</title>
        <authorList>
            <person name="Udwary D.W."/>
            <person name="Zeigler L."/>
            <person name="Asolkar R.N."/>
            <person name="Singan V."/>
            <person name="Lapidus A."/>
            <person name="Fenical W."/>
            <person name="Jensen P.R."/>
            <person name="Moore B.S."/>
        </authorList>
    </citation>
    <scope>NUCLEOTIDE SEQUENCE [LARGE SCALE GENOMIC DNA]</scope>
    <source>
        <strain evidence="5">ATCC BAA-916 / DSM 44818 / CNB-440</strain>
    </source>
</reference>
<feature type="transmembrane region" description="Helical" evidence="2">
    <location>
        <begin position="220"/>
        <end position="240"/>
    </location>
</feature>
<dbReference type="PATRIC" id="fig|369723.5.peg.979"/>
<feature type="chain" id="PRO_5002675273" evidence="3">
    <location>
        <begin position="33"/>
        <end position="342"/>
    </location>
</feature>
<dbReference type="RefSeq" id="WP_011904871.1">
    <property type="nucleotide sequence ID" value="NC_009380.1"/>
</dbReference>
<feature type="compositionally biased region" description="Low complexity" evidence="1">
    <location>
        <begin position="298"/>
        <end position="311"/>
    </location>
</feature>